<organism evidence="1 2">
    <name type="scientific">Staphylotrichum tortipilum</name>
    <dbReference type="NCBI Taxonomy" id="2831512"/>
    <lineage>
        <taxon>Eukaryota</taxon>
        <taxon>Fungi</taxon>
        <taxon>Dikarya</taxon>
        <taxon>Ascomycota</taxon>
        <taxon>Pezizomycotina</taxon>
        <taxon>Sordariomycetes</taxon>
        <taxon>Sordariomycetidae</taxon>
        <taxon>Sordariales</taxon>
        <taxon>Chaetomiaceae</taxon>
        <taxon>Staphylotrichum</taxon>
    </lineage>
</organism>
<dbReference type="EMBL" id="MU855547">
    <property type="protein sequence ID" value="KAK3901907.1"/>
    <property type="molecule type" value="Genomic_DNA"/>
</dbReference>
<evidence type="ECO:0000313" key="2">
    <source>
        <dbReference type="Proteomes" id="UP001303889"/>
    </source>
</evidence>
<dbReference type="PANTHER" id="PTHR10622">
    <property type="entry name" value="HET DOMAIN-CONTAINING PROTEIN"/>
    <property type="match status" value="1"/>
</dbReference>
<feature type="non-terminal residue" evidence="1">
    <location>
        <position position="1"/>
    </location>
</feature>
<accession>A0AAN6RSL0</accession>
<dbReference type="AlphaFoldDB" id="A0AAN6RSL0"/>
<dbReference type="Proteomes" id="UP001303889">
    <property type="component" value="Unassembled WGS sequence"/>
</dbReference>
<reference evidence="1" key="1">
    <citation type="journal article" date="2023" name="Mol. Phylogenet. Evol.">
        <title>Genome-scale phylogeny and comparative genomics of the fungal order Sordariales.</title>
        <authorList>
            <person name="Hensen N."/>
            <person name="Bonometti L."/>
            <person name="Westerberg I."/>
            <person name="Brannstrom I.O."/>
            <person name="Guillou S."/>
            <person name="Cros-Aarteil S."/>
            <person name="Calhoun S."/>
            <person name="Haridas S."/>
            <person name="Kuo A."/>
            <person name="Mondo S."/>
            <person name="Pangilinan J."/>
            <person name="Riley R."/>
            <person name="LaButti K."/>
            <person name="Andreopoulos B."/>
            <person name="Lipzen A."/>
            <person name="Chen C."/>
            <person name="Yan M."/>
            <person name="Daum C."/>
            <person name="Ng V."/>
            <person name="Clum A."/>
            <person name="Steindorff A."/>
            <person name="Ohm R.A."/>
            <person name="Martin F."/>
            <person name="Silar P."/>
            <person name="Natvig D.O."/>
            <person name="Lalanne C."/>
            <person name="Gautier V."/>
            <person name="Ament-Velasquez S.L."/>
            <person name="Kruys A."/>
            <person name="Hutchinson M.I."/>
            <person name="Powell A.J."/>
            <person name="Barry K."/>
            <person name="Miller A.N."/>
            <person name="Grigoriev I.V."/>
            <person name="Debuchy R."/>
            <person name="Gladieux P."/>
            <person name="Hiltunen Thoren M."/>
            <person name="Johannesson H."/>
        </authorList>
    </citation>
    <scope>NUCLEOTIDE SEQUENCE</scope>
    <source>
        <strain evidence="1">CBS 103.79</strain>
    </source>
</reference>
<reference evidence="1" key="2">
    <citation type="submission" date="2023-05" db="EMBL/GenBank/DDBJ databases">
        <authorList>
            <consortium name="Lawrence Berkeley National Laboratory"/>
            <person name="Steindorff A."/>
            <person name="Hensen N."/>
            <person name="Bonometti L."/>
            <person name="Westerberg I."/>
            <person name="Brannstrom I.O."/>
            <person name="Guillou S."/>
            <person name="Cros-Aarteil S."/>
            <person name="Calhoun S."/>
            <person name="Haridas S."/>
            <person name="Kuo A."/>
            <person name="Mondo S."/>
            <person name="Pangilinan J."/>
            <person name="Riley R."/>
            <person name="Labutti K."/>
            <person name="Andreopoulos B."/>
            <person name="Lipzen A."/>
            <person name="Chen C."/>
            <person name="Yanf M."/>
            <person name="Daum C."/>
            <person name="Ng V."/>
            <person name="Clum A."/>
            <person name="Ohm R."/>
            <person name="Martin F."/>
            <person name="Silar P."/>
            <person name="Natvig D."/>
            <person name="Lalanne C."/>
            <person name="Gautier V."/>
            <person name="Ament-Velasquez S.L."/>
            <person name="Kruys A."/>
            <person name="Hutchinson M.I."/>
            <person name="Powell A.J."/>
            <person name="Barry K."/>
            <person name="Miller A.N."/>
            <person name="Grigoriev I.V."/>
            <person name="Debuchy R."/>
            <person name="Gladieux P."/>
            <person name="Thoren M.H."/>
            <person name="Johannesson H."/>
        </authorList>
    </citation>
    <scope>NUCLEOTIDE SEQUENCE</scope>
    <source>
        <strain evidence="1">CBS 103.79</strain>
    </source>
</reference>
<name>A0AAN6RSL0_9PEZI</name>
<sequence>ANRQTTRVEDAAYSLLGIFKVHMPLIYGEGHRAFYLQKEIMKSTEDYTMLAWGLSKYLSNKHHWKGIQRNNLGDPRHPLPTAPPTLNCTTGQSGPICDCWQTRATPHPFRLLRRLTTPRRESPAAAFVCCSC</sequence>
<proteinExistence type="predicted"/>
<evidence type="ECO:0000313" key="1">
    <source>
        <dbReference type="EMBL" id="KAK3901907.1"/>
    </source>
</evidence>
<protein>
    <submittedName>
        <fullName evidence="1">Uncharacterized protein</fullName>
    </submittedName>
</protein>
<dbReference type="PANTHER" id="PTHR10622:SF10">
    <property type="entry name" value="HET DOMAIN-CONTAINING PROTEIN"/>
    <property type="match status" value="1"/>
</dbReference>
<keyword evidence="2" id="KW-1185">Reference proteome</keyword>
<comment type="caution">
    <text evidence="1">The sequence shown here is derived from an EMBL/GenBank/DDBJ whole genome shotgun (WGS) entry which is preliminary data.</text>
</comment>
<gene>
    <name evidence="1" type="ORF">C8A05DRAFT_15969</name>
</gene>